<evidence type="ECO:0000313" key="3">
    <source>
        <dbReference type="Proteomes" id="UP000001307"/>
    </source>
</evidence>
<feature type="transmembrane region" description="Helical" evidence="1">
    <location>
        <begin position="39"/>
        <end position="58"/>
    </location>
</feature>
<protein>
    <submittedName>
        <fullName evidence="2">Uncharacterized protein</fullName>
    </submittedName>
</protein>
<keyword evidence="1" id="KW-0812">Transmembrane</keyword>
<name>E4X1H4_OIKDI</name>
<sequence length="234" mass="26515">MDGLVMTCSASVTLLTCPVLTSASLPLPSSRSSLSPSTAVVVHSCAFYIFFAIIVKLFPGMGLVRVRFTLANVPLFNVSSYYAFMNKKKSDNNLCLSSDEKWALQYCGFGTISDRHHLQENVTTLFVCIKKNDGRQLELWHATMPRVQPWQNRAIKFIDQREENLSFENDDFWIEAIAGWNRENVKFNESTPKCEESASAAFWGVQYRQNEENSDDDKTELIDGLSRSKTICVK</sequence>
<dbReference type="InParanoid" id="E4X1H4"/>
<dbReference type="AlphaFoldDB" id="E4X1H4"/>
<gene>
    <name evidence="2" type="ORF">GSOID_T00016111001</name>
</gene>
<reference evidence="2" key="1">
    <citation type="journal article" date="2010" name="Science">
        <title>Plasticity of animal genome architecture unmasked by rapid evolution of a pelagic tunicate.</title>
        <authorList>
            <person name="Denoeud F."/>
            <person name="Henriet S."/>
            <person name="Mungpakdee S."/>
            <person name="Aury J.M."/>
            <person name="Da Silva C."/>
            <person name="Brinkmann H."/>
            <person name="Mikhaleva J."/>
            <person name="Olsen L.C."/>
            <person name="Jubin C."/>
            <person name="Canestro C."/>
            <person name="Bouquet J.M."/>
            <person name="Danks G."/>
            <person name="Poulain J."/>
            <person name="Campsteijn C."/>
            <person name="Adamski M."/>
            <person name="Cross I."/>
            <person name="Yadetie F."/>
            <person name="Muffato M."/>
            <person name="Louis A."/>
            <person name="Butcher S."/>
            <person name="Tsagkogeorga G."/>
            <person name="Konrad A."/>
            <person name="Singh S."/>
            <person name="Jensen M.F."/>
            <person name="Cong E.H."/>
            <person name="Eikeseth-Otteraa H."/>
            <person name="Noel B."/>
            <person name="Anthouard V."/>
            <person name="Porcel B.M."/>
            <person name="Kachouri-Lafond R."/>
            <person name="Nishino A."/>
            <person name="Ugolini M."/>
            <person name="Chourrout P."/>
            <person name="Nishida H."/>
            <person name="Aasland R."/>
            <person name="Huzurbazar S."/>
            <person name="Westhof E."/>
            <person name="Delsuc F."/>
            <person name="Lehrach H."/>
            <person name="Reinhardt R."/>
            <person name="Weissenbach J."/>
            <person name="Roy S.W."/>
            <person name="Artiguenave F."/>
            <person name="Postlethwait J.H."/>
            <person name="Manak J.R."/>
            <person name="Thompson E.M."/>
            <person name="Jaillon O."/>
            <person name="Du Pasquier L."/>
            <person name="Boudinot P."/>
            <person name="Liberles D.A."/>
            <person name="Volff J.N."/>
            <person name="Philippe H."/>
            <person name="Lenhard B."/>
            <person name="Roest Crollius H."/>
            <person name="Wincker P."/>
            <person name="Chourrout D."/>
        </authorList>
    </citation>
    <scope>NUCLEOTIDE SEQUENCE [LARGE SCALE GENOMIC DNA]</scope>
</reference>
<dbReference type="EMBL" id="FN653021">
    <property type="protein sequence ID" value="CBY23655.1"/>
    <property type="molecule type" value="Genomic_DNA"/>
</dbReference>
<proteinExistence type="predicted"/>
<keyword evidence="1" id="KW-0472">Membrane</keyword>
<evidence type="ECO:0000313" key="2">
    <source>
        <dbReference type="EMBL" id="CBY23655.1"/>
    </source>
</evidence>
<keyword evidence="1" id="KW-1133">Transmembrane helix</keyword>
<evidence type="ECO:0000256" key="1">
    <source>
        <dbReference type="SAM" id="Phobius"/>
    </source>
</evidence>
<organism evidence="2">
    <name type="scientific">Oikopleura dioica</name>
    <name type="common">Tunicate</name>
    <dbReference type="NCBI Taxonomy" id="34765"/>
    <lineage>
        <taxon>Eukaryota</taxon>
        <taxon>Metazoa</taxon>
        <taxon>Chordata</taxon>
        <taxon>Tunicata</taxon>
        <taxon>Appendicularia</taxon>
        <taxon>Copelata</taxon>
        <taxon>Oikopleuridae</taxon>
        <taxon>Oikopleura</taxon>
    </lineage>
</organism>
<accession>E4X1H4</accession>
<keyword evidence="3" id="KW-1185">Reference proteome</keyword>
<dbReference type="Proteomes" id="UP000001307">
    <property type="component" value="Unassembled WGS sequence"/>
</dbReference>